<evidence type="ECO:0000313" key="4">
    <source>
        <dbReference type="EMBL" id="SDI94949.1"/>
    </source>
</evidence>
<dbReference type="PIRSF" id="PIRSF018266">
    <property type="entry name" value="FecR"/>
    <property type="match status" value="1"/>
</dbReference>
<feature type="domain" description="FecR protein" evidence="2">
    <location>
        <begin position="156"/>
        <end position="249"/>
    </location>
</feature>
<name>A0A1G8PQX8_BACOV</name>
<dbReference type="Pfam" id="PF04773">
    <property type="entry name" value="FecR"/>
    <property type="match status" value="1"/>
</dbReference>
<evidence type="ECO:0000313" key="5">
    <source>
        <dbReference type="Proteomes" id="UP000181870"/>
    </source>
</evidence>
<feature type="transmembrane region" description="Helical" evidence="1">
    <location>
        <begin position="66"/>
        <end position="87"/>
    </location>
</feature>
<dbReference type="RefSeq" id="WP_081352764.1">
    <property type="nucleotide sequence ID" value="NZ_FNDO01000095.1"/>
</dbReference>
<dbReference type="InterPro" id="IPR012373">
    <property type="entry name" value="Ferrdict_sens_TM"/>
</dbReference>
<evidence type="ECO:0000256" key="1">
    <source>
        <dbReference type="SAM" id="Phobius"/>
    </source>
</evidence>
<dbReference type="PANTHER" id="PTHR30273:SF2">
    <property type="entry name" value="PROTEIN FECR"/>
    <property type="match status" value="1"/>
</dbReference>
<dbReference type="GO" id="GO:0016989">
    <property type="term" value="F:sigma factor antagonist activity"/>
    <property type="evidence" value="ECO:0007669"/>
    <property type="project" value="TreeGrafter"/>
</dbReference>
<evidence type="ECO:0000259" key="3">
    <source>
        <dbReference type="Pfam" id="PF16344"/>
    </source>
</evidence>
<dbReference type="InterPro" id="IPR032508">
    <property type="entry name" value="FecR_C"/>
</dbReference>
<proteinExistence type="predicted"/>
<reference evidence="4 5" key="1">
    <citation type="submission" date="2016-10" db="EMBL/GenBank/DDBJ databases">
        <authorList>
            <person name="de Groot N.N."/>
        </authorList>
    </citation>
    <scope>NUCLEOTIDE SEQUENCE [LARGE SCALE GENOMIC DNA]</scope>
    <source>
        <strain evidence="4 5">NLAE-zl-C57</strain>
    </source>
</reference>
<dbReference type="InterPro" id="IPR006860">
    <property type="entry name" value="FecR"/>
</dbReference>
<dbReference type="Gene3D" id="2.60.120.1440">
    <property type="match status" value="1"/>
</dbReference>
<dbReference type="PANTHER" id="PTHR30273">
    <property type="entry name" value="PERIPLASMIC SIGNAL SENSOR AND SIGMA FACTOR ACTIVATOR FECR-RELATED"/>
    <property type="match status" value="1"/>
</dbReference>
<protein>
    <submittedName>
        <fullName evidence="4">FecR family protein</fullName>
    </submittedName>
</protein>
<dbReference type="AlphaFoldDB" id="A0A1G8PQX8"/>
<organism evidence="4 5">
    <name type="scientific">Bacteroides ovatus</name>
    <dbReference type="NCBI Taxonomy" id="28116"/>
    <lineage>
        <taxon>Bacteria</taxon>
        <taxon>Pseudomonadati</taxon>
        <taxon>Bacteroidota</taxon>
        <taxon>Bacteroidia</taxon>
        <taxon>Bacteroidales</taxon>
        <taxon>Bacteroidaceae</taxon>
        <taxon>Bacteroides</taxon>
    </lineage>
</organism>
<dbReference type="EMBL" id="FNDO01000095">
    <property type="protein sequence ID" value="SDI94949.1"/>
    <property type="molecule type" value="Genomic_DNA"/>
</dbReference>
<dbReference type="Gene3D" id="3.55.50.30">
    <property type="match status" value="1"/>
</dbReference>
<gene>
    <name evidence="4" type="ORF">SAMN05192582_10959</name>
</gene>
<accession>A0A1G8PQX8</accession>
<dbReference type="Pfam" id="PF16344">
    <property type="entry name" value="FecR_C"/>
    <property type="match status" value="1"/>
</dbReference>
<evidence type="ECO:0000259" key="2">
    <source>
        <dbReference type="Pfam" id="PF04773"/>
    </source>
</evidence>
<dbReference type="Proteomes" id="UP000181870">
    <property type="component" value="Unassembled WGS sequence"/>
</dbReference>
<feature type="domain" description="Protein FecR C-terminal" evidence="3">
    <location>
        <begin position="292"/>
        <end position="361"/>
    </location>
</feature>
<keyword evidence="1" id="KW-1133">Transmembrane helix</keyword>
<sequence>MIEDINDKEDIRLILDYKRAMAMDKVPLPDMEEERKRFWEKQKQVRPSSHEMQQNVNIKMLRLKRWCIVASVAAVLFLGLFLGAFFYHPSVVQVQVFAADKSAVDPKLNFGDITYVIKEETPDQQLYAHGIIATRKSIDLSIKKAATLPIEEQLQTLTTPCGQDYTVTLSDGTTVLLNAASQLIFPDVFVKEQRIVYLKGEAYFDVAPDKEHPFIVKTDYFETVVLGTKFNVRSYSKLDAHVTLLEGKVTVANDMAPALTLQPEEQASLTEDGMLRKQAVDIYPYLEWQNGYFYFDNVSLVEIMQELGRWYNVDVVFENDEMLDYKMHFVACRTESLMYAVRNLNALGIFYVTLDGNRIIIQ</sequence>
<keyword evidence="1" id="KW-0472">Membrane</keyword>
<keyword evidence="1" id="KW-0812">Transmembrane</keyword>